<name>A0A3A3A8Z0_9EURO</name>
<proteinExistence type="predicted"/>
<dbReference type="OrthoDB" id="4480817at2759"/>
<accession>A0A3A3A8Z0</accession>
<feature type="chain" id="PRO_5017213413" evidence="1">
    <location>
        <begin position="21"/>
        <end position="100"/>
    </location>
</feature>
<comment type="caution">
    <text evidence="2">The sequence shown here is derived from an EMBL/GenBank/DDBJ whole genome shotgun (WGS) entry which is preliminary data.</text>
</comment>
<sequence length="100" mass="10689">MQLKTLALTTVFALANTAMATRYNVANCGKATNMDGSSTKAACSQVGAELCDRTGLTRCIVDENKFGDFQNACKDNGETEVYKRPGAEDHFTATRLAGCI</sequence>
<evidence type="ECO:0000313" key="3">
    <source>
        <dbReference type="Proteomes" id="UP000266188"/>
    </source>
</evidence>
<organism evidence="2 3">
    <name type="scientific">Aspergillus sclerotialis</name>
    <dbReference type="NCBI Taxonomy" id="2070753"/>
    <lineage>
        <taxon>Eukaryota</taxon>
        <taxon>Fungi</taxon>
        <taxon>Dikarya</taxon>
        <taxon>Ascomycota</taxon>
        <taxon>Pezizomycotina</taxon>
        <taxon>Eurotiomycetes</taxon>
        <taxon>Eurotiomycetidae</taxon>
        <taxon>Eurotiales</taxon>
        <taxon>Aspergillaceae</taxon>
        <taxon>Aspergillus</taxon>
        <taxon>Aspergillus subgen. Polypaecilum</taxon>
    </lineage>
</organism>
<gene>
    <name evidence="2" type="ORF">PHISCL_01246</name>
</gene>
<keyword evidence="1" id="KW-0732">Signal</keyword>
<evidence type="ECO:0000256" key="1">
    <source>
        <dbReference type="SAM" id="SignalP"/>
    </source>
</evidence>
<feature type="signal peptide" evidence="1">
    <location>
        <begin position="1"/>
        <end position="20"/>
    </location>
</feature>
<reference evidence="3" key="1">
    <citation type="submission" date="2017-02" db="EMBL/GenBank/DDBJ databases">
        <authorList>
            <person name="Tafer H."/>
            <person name="Lopandic K."/>
        </authorList>
    </citation>
    <scope>NUCLEOTIDE SEQUENCE [LARGE SCALE GENOMIC DNA]</scope>
    <source>
        <strain evidence="3">CBS 366.77</strain>
    </source>
</reference>
<protein>
    <submittedName>
        <fullName evidence="2">Uncharacterized protein</fullName>
    </submittedName>
</protein>
<dbReference type="Proteomes" id="UP000266188">
    <property type="component" value="Unassembled WGS sequence"/>
</dbReference>
<dbReference type="EMBL" id="MVGC01000022">
    <property type="protein sequence ID" value="RJE26445.1"/>
    <property type="molecule type" value="Genomic_DNA"/>
</dbReference>
<dbReference type="AlphaFoldDB" id="A0A3A3A8Z0"/>
<evidence type="ECO:0000313" key="2">
    <source>
        <dbReference type="EMBL" id="RJE26445.1"/>
    </source>
</evidence>
<keyword evidence="3" id="KW-1185">Reference proteome</keyword>